<sequence>MISPLTQESWDKKVIDLGGSILQSWAWGQFQQATGQKTHRLSDQDFICLAVETDLVMNKKYIYCPRGPLGNCASALVDLKKFETDHDIIFSRIEPLQKMDLPPAAKETQPKDNWMLALDKSEEEILIGMKPKTRYNINLAGRKGVVIREGSQADLLEFYKLMLETASRNRYRLHSQNYYLQMWDHLAPEHLKLMLADYDGQILAGVLLSVYGGTTTYLHGGSSQRLKEAMAPYLLHWEAIRRAKLSGGKFYDFGGIAADNEPKHAWAGISRFKKGFGGFMVSYPGAYDLIYSPIWYNIYKNARLARKLLSN</sequence>
<dbReference type="GO" id="GO:0016755">
    <property type="term" value="F:aminoacyltransferase activity"/>
    <property type="evidence" value="ECO:0007669"/>
    <property type="project" value="InterPro"/>
</dbReference>
<keyword evidence="6" id="KW-0961">Cell wall biogenesis/degradation</keyword>
<evidence type="ECO:0000256" key="5">
    <source>
        <dbReference type="ARBA" id="ARBA00023315"/>
    </source>
</evidence>
<dbReference type="Pfam" id="PF02388">
    <property type="entry name" value="FemAB"/>
    <property type="match status" value="2"/>
</dbReference>
<keyword evidence="3" id="KW-0133">Cell shape</keyword>
<evidence type="ECO:0000256" key="3">
    <source>
        <dbReference type="ARBA" id="ARBA00022960"/>
    </source>
</evidence>
<evidence type="ECO:0000256" key="1">
    <source>
        <dbReference type="ARBA" id="ARBA00009943"/>
    </source>
</evidence>
<dbReference type="InterPro" id="IPR016181">
    <property type="entry name" value="Acyl_CoA_acyltransferase"/>
</dbReference>
<comment type="caution">
    <text evidence="7">The sequence shown here is derived from an EMBL/GenBank/DDBJ whole genome shotgun (WGS) entry which is preliminary data.</text>
</comment>
<dbReference type="EMBL" id="MFEY01000007">
    <property type="protein sequence ID" value="OGE90270.1"/>
    <property type="molecule type" value="Genomic_DNA"/>
</dbReference>
<accession>A0A1F5PKP8</accession>
<evidence type="ECO:0000256" key="6">
    <source>
        <dbReference type="ARBA" id="ARBA00023316"/>
    </source>
</evidence>
<keyword evidence="5" id="KW-0012">Acyltransferase</keyword>
<keyword evidence="4" id="KW-0573">Peptidoglycan synthesis</keyword>
<comment type="similarity">
    <text evidence="1">Belongs to the FemABX family.</text>
</comment>
<dbReference type="InterPro" id="IPR003447">
    <property type="entry name" value="FEMABX"/>
</dbReference>
<evidence type="ECO:0000256" key="2">
    <source>
        <dbReference type="ARBA" id="ARBA00022679"/>
    </source>
</evidence>
<evidence type="ECO:0000256" key="4">
    <source>
        <dbReference type="ARBA" id="ARBA00022984"/>
    </source>
</evidence>
<reference evidence="7 8" key="1">
    <citation type="journal article" date="2016" name="Nat. Commun.">
        <title>Thousands of microbial genomes shed light on interconnected biogeochemical processes in an aquifer system.</title>
        <authorList>
            <person name="Anantharaman K."/>
            <person name="Brown C.T."/>
            <person name="Hug L.A."/>
            <person name="Sharon I."/>
            <person name="Castelle C.J."/>
            <person name="Probst A.J."/>
            <person name="Thomas B.C."/>
            <person name="Singh A."/>
            <person name="Wilkins M.J."/>
            <person name="Karaoz U."/>
            <person name="Brodie E.L."/>
            <person name="Williams K.H."/>
            <person name="Hubbard S.S."/>
            <person name="Banfield J.F."/>
        </authorList>
    </citation>
    <scope>NUCLEOTIDE SEQUENCE [LARGE SCALE GENOMIC DNA]</scope>
</reference>
<dbReference type="Proteomes" id="UP000177682">
    <property type="component" value="Unassembled WGS sequence"/>
</dbReference>
<evidence type="ECO:0000313" key="8">
    <source>
        <dbReference type="Proteomes" id="UP000177682"/>
    </source>
</evidence>
<organism evidence="7 8">
    <name type="scientific">Candidatus Doudnabacteria bacterium RIFCSPHIGHO2_12_FULL_48_16</name>
    <dbReference type="NCBI Taxonomy" id="1817838"/>
    <lineage>
        <taxon>Bacteria</taxon>
        <taxon>Candidatus Doudnaibacteriota</taxon>
    </lineage>
</organism>
<name>A0A1F5PKP8_9BACT</name>
<dbReference type="AlphaFoldDB" id="A0A1F5PKP8"/>
<dbReference type="PANTHER" id="PTHR36174:SF1">
    <property type="entry name" value="LIPID II:GLYCINE GLYCYLTRANSFERASE"/>
    <property type="match status" value="1"/>
</dbReference>
<dbReference type="PROSITE" id="PS51191">
    <property type="entry name" value="FEMABX"/>
    <property type="match status" value="1"/>
</dbReference>
<evidence type="ECO:0008006" key="9">
    <source>
        <dbReference type="Google" id="ProtNLM"/>
    </source>
</evidence>
<dbReference type="SUPFAM" id="SSF55729">
    <property type="entry name" value="Acyl-CoA N-acyltransferases (Nat)"/>
    <property type="match status" value="2"/>
</dbReference>
<protein>
    <recommendedName>
        <fullName evidence="9">BioF2-like acetyltransferase domain-containing protein</fullName>
    </recommendedName>
</protein>
<dbReference type="GO" id="GO:0071555">
    <property type="term" value="P:cell wall organization"/>
    <property type="evidence" value="ECO:0007669"/>
    <property type="project" value="UniProtKB-KW"/>
</dbReference>
<evidence type="ECO:0000313" key="7">
    <source>
        <dbReference type="EMBL" id="OGE90270.1"/>
    </source>
</evidence>
<dbReference type="GO" id="GO:0009252">
    <property type="term" value="P:peptidoglycan biosynthetic process"/>
    <property type="evidence" value="ECO:0007669"/>
    <property type="project" value="UniProtKB-KW"/>
</dbReference>
<dbReference type="GO" id="GO:0008360">
    <property type="term" value="P:regulation of cell shape"/>
    <property type="evidence" value="ECO:0007669"/>
    <property type="project" value="UniProtKB-KW"/>
</dbReference>
<dbReference type="PANTHER" id="PTHR36174">
    <property type="entry name" value="LIPID II:GLYCINE GLYCYLTRANSFERASE"/>
    <property type="match status" value="1"/>
</dbReference>
<dbReference type="InterPro" id="IPR050644">
    <property type="entry name" value="PG_Glycine_Bridge_Synth"/>
</dbReference>
<proteinExistence type="inferred from homology"/>
<gene>
    <name evidence="7" type="ORF">A3E29_04200</name>
</gene>
<dbReference type="Gene3D" id="3.40.630.30">
    <property type="match status" value="2"/>
</dbReference>
<keyword evidence="2" id="KW-0808">Transferase</keyword>